<sequence length="340" mass="38141">MLLPTRIHVDSWPAPSRSKSQNSYITQPSRNHNLFTMANSKQRRNKAKALALGKSPVRPSALTTKTLKHPKHPKLTDSEAIEYHSQLSKNSSSTSPPQNLLNQHPLRSPLLVVLPQTTTIPPVNIPLKALVHLPYPNNNTKTVVTSSGYLPHLFIERHPFNSSPPDPTFKGLSRAIRDIFTMAKSRYQNKSNSNQLGGKMQMLGFCQASEKGISGGTYAYDQNLKKLDIANDLKLWDGLDAHNSFISGRVKSLYAWAYLDNTTLMKDKAIPNWSWKEWDDLEAKDGERVASCASVTWAGFLNKPHEDENDVNGWTYGMFSYIDKKTGQPIPPIFIFMGLV</sequence>
<gene>
    <name evidence="1" type="ORF">MJO28_013736</name>
</gene>
<organism evidence="1 2">
    <name type="scientific">Puccinia striiformis f. sp. tritici</name>
    <dbReference type="NCBI Taxonomy" id="168172"/>
    <lineage>
        <taxon>Eukaryota</taxon>
        <taxon>Fungi</taxon>
        <taxon>Dikarya</taxon>
        <taxon>Basidiomycota</taxon>
        <taxon>Pucciniomycotina</taxon>
        <taxon>Pucciniomycetes</taxon>
        <taxon>Pucciniales</taxon>
        <taxon>Pucciniaceae</taxon>
        <taxon>Puccinia</taxon>
    </lineage>
</organism>
<reference evidence="2" key="1">
    <citation type="journal article" date="2018" name="BMC Genomics">
        <title>Genomic insights into host adaptation between the wheat stripe rust pathogen (Puccinia striiformis f. sp. tritici) and the barley stripe rust pathogen (Puccinia striiformis f. sp. hordei).</title>
        <authorList>
            <person name="Xia C."/>
            <person name="Wang M."/>
            <person name="Yin C."/>
            <person name="Cornejo O.E."/>
            <person name="Hulbert S.H."/>
            <person name="Chen X."/>
        </authorList>
    </citation>
    <scope>NUCLEOTIDE SEQUENCE [LARGE SCALE GENOMIC DNA]</scope>
    <source>
        <strain evidence="2">93-210</strain>
    </source>
</reference>
<dbReference type="Proteomes" id="UP001060170">
    <property type="component" value="Chromosome 14"/>
</dbReference>
<comment type="caution">
    <text evidence="1">The sequence shown here is derived from an EMBL/GenBank/DDBJ whole genome shotgun (WGS) entry which is preliminary data.</text>
</comment>
<reference evidence="2" key="2">
    <citation type="journal article" date="2018" name="Mol. Plant Microbe Interact.">
        <title>Genome sequence resources for the wheat stripe rust pathogen (Puccinia striiformis f. sp. tritici) and the barley stripe rust pathogen (Puccinia striiformis f. sp. hordei).</title>
        <authorList>
            <person name="Xia C."/>
            <person name="Wang M."/>
            <person name="Yin C."/>
            <person name="Cornejo O.E."/>
            <person name="Hulbert S.H."/>
            <person name="Chen X."/>
        </authorList>
    </citation>
    <scope>NUCLEOTIDE SEQUENCE [LARGE SCALE GENOMIC DNA]</scope>
    <source>
        <strain evidence="2">93-210</strain>
    </source>
</reference>
<reference evidence="1 2" key="3">
    <citation type="journal article" date="2022" name="Microbiol. Spectr.">
        <title>Folding features and dynamics of 3D genome architecture in plant fungal pathogens.</title>
        <authorList>
            <person name="Xia C."/>
        </authorList>
    </citation>
    <scope>NUCLEOTIDE SEQUENCE [LARGE SCALE GENOMIC DNA]</scope>
    <source>
        <strain evidence="1 2">93-210</strain>
    </source>
</reference>
<proteinExistence type="predicted"/>
<name>A0ACC0DV63_9BASI</name>
<keyword evidence="2" id="KW-1185">Reference proteome</keyword>
<dbReference type="EMBL" id="CM045878">
    <property type="protein sequence ID" value="KAI7940084.1"/>
    <property type="molecule type" value="Genomic_DNA"/>
</dbReference>
<evidence type="ECO:0000313" key="2">
    <source>
        <dbReference type="Proteomes" id="UP001060170"/>
    </source>
</evidence>
<accession>A0ACC0DV63</accession>
<protein>
    <submittedName>
        <fullName evidence="1">Uncharacterized protein</fullName>
    </submittedName>
</protein>
<evidence type="ECO:0000313" key="1">
    <source>
        <dbReference type="EMBL" id="KAI7940084.1"/>
    </source>
</evidence>